<accession>A0A8J2KC96</accession>
<feature type="non-terminal residue" evidence="1">
    <location>
        <position position="1"/>
    </location>
</feature>
<comment type="caution">
    <text evidence="1">The sequence shown here is derived from an EMBL/GenBank/DDBJ whole genome shotgun (WGS) entry which is preliminary data.</text>
</comment>
<protein>
    <submittedName>
        <fullName evidence="1">Uncharacterized protein</fullName>
    </submittedName>
</protein>
<evidence type="ECO:0000313" key="1">
    <source>
        <dbReference type="EMBL" id="CAG7723279.1"/>
    </source>
</evidence>
<organism evidence="1 2">
    <name type="scientific">Allacma fusca</name>
    <dbReference type="NCBI Taxonomy" id="39272"/>
    <lineage>
        <taxon>Eukaryota</taxon>
        <taxon>Metazoa</taxon>
        <taxon>Ecdysozoa</taxon>
        <taxon>Arthropoda</taxon>
        <taxon>Hexapoda</taxon>
        <taxon>Collembola</taxon>
        <taxon>Symphypleona</taxon>
        <taxon>Sminthuridae</taxon>
        <taxon>Allacma</taxon>
    </lineage>
</organism>
<name>A0A8J2KC96_9HEXA</name>
<dbReference type="AlphaFoldDB" id="A0A8J2KC96"/>
<proteinExistence type="predicted"/>
<keyword evidence="2" id="KW-1185">Reference proteome</keyword>
<gene>
    <name evidence="1" type="ORF">AFUS01_LOCUS12376</name>
</gene>
<dbReference type="Proteomes" id="UP000708208">
    <property type="component" value="Unassembled WGS sequence"/>
</dbReference>
<sequence length="71" mass="8394">ARDGKLISDDTLAESSPQRKLRLIPVPRSLLAVWWERFDDLFAHLKEAWYRLGEDFWMRREKKKVGIPSPA</sequence>
<reference evidence="1" key="1">
    <citation type="submission" date="2021-06" db="EMBL/GenBank/DDBJ databases">
        <authorList>
            <person name="Hodson N. C."/>
            <person name="Mongue J. A."/>
            <person name="Jaron S. K."/>
        </authorList>
    </citation>
    <scope>NUCLEOTIDE SEQUENCE</scope>
</reference>
<dbReference type="EMBL" id="CAJVCH010097521">
    <property type="protein sequence ID" value="CAG7723279.1"/>
    <property type="molecule type" value="Genomic_DNA"/>
</dbReference>
<evidence type="ECO:0000313" key="2">
    <source>
        <dbReference type="Proteomes" id="UP000708208"/>
    </source>
</evidence>